<dbReference type="InterPro" id="IPR008977">
    <property type="entry name" value="PHM/PNGase_F_dom_sf"/>
</dbReference>
<evidence type="ECO:0000259" key="3">
    <source>
        <dbReference type="SMART" id="SM01290"/>
    </source>
</evidence>
<evidence type="ECO:0000313" key="4">
    <source>
        <dbReference type="EMBL" id="KAK3106688.1"/>
    </source>
</evidence>
<keyword evidence="2" id="KW-0472">Membrane</keyword>
<dbReference type="Gene3D" id="3.50.30.30">
    <property type="match status" value="1"/>
</dbReference>
<dbReference type="InterPro" id="IPR053251">
    <property type="entry name" value="N-glycanase"/>
</dbReference>
<evidence type="ECO:0000256" key="1">
    <source>
        <dbReference type="ARBA" id="ARBA00023157"/>
    </source>
</evidence>
<dbReference type="Pfam" id="PF09113">
    <property type="entry name" value="N-glycanase_C"/>
    <property type="match status" value="1"/>
</dbReference>
<feature type="domain" description="Peptide-N-glycosidase F N-terminal" evidence="3">
    <location>
        <begin position="416"/>
        <end position="540"/>
    </location>
</feature>
<gene>
    <name evidence="4" type="ORF">FSP39_025233</name>
</gene>
<dbReference type="EMBL" id="VSWD01000003">
    <property type="protein sequence ID" value="KAK3106688.1"/>
    <property type="molecule type" value="Genomic_DNA"/>
</dbReference>
<dbReference type="SUPFAM" id="SSF52025">
    <property type="entry name" value="PA domain"/>
    <property type="match status" value="1"/>
</dbReference>
<keyword evidence="2" id="KW-0812">Transmembrane</keyword>
<dbReference type="PANTHER" id="PTHR39319">
    <property type="entry name" value="SI:DKEY-256H2.1"/>
    <property type="match status" value="1"/>
</dbReference>
<dbReference type="GO" id="GO:0016715">
    <property type="term" value="F:oxidoreductase activity, acting on paired donors, with incorporation or reduction of molecular oxygen, reduced ascorbate as one donor, and incorporation of one atom of oxygen"/>
    <property type="evidence" value="ECO:0007669"/>
    <property type="project" value="InterPro"/>
</dbReference>
<name>A0AA89CD06_PINIB</name>
<keyword evidence="1" id="KW-1015">Disulfide bond</keyword>
<keyword evidence="2" id="KW-1133">Transmembrane helix</keyword>
<dbReference type="AlphaFoldDB" id="A0AA89CD06"/>
<organism evidence="4 5">
    <name type="scientific">Pinctada imbricata</name>
    <name type="common">Atlantic pearl-oyster</name>
    <name type="synonym">Pinctada martensii</name>
    <dbReference type="NCBI Taxonomy" id="66713"/>
    <lineage>
        <taxon>Eukaryota</taxon>
        <taxon>Metazoa</taxon>
        <taxon>Spiralia</taxon>
        <taxon>Lophotrochozoa</taxon>
        <taxon>Mollusca</taxon>
        <taxon>Bivalvia</taxon>
        <taxon>Autobranchia</taxon>
        <taxon>Pteriomorphia</taxon>
        <taxon>Pterioida</taxon>
        <taxon>Pterioidea</taxon>
        <taxon>Pteriidae</taxon>
        <taxon>Pinctada</taxon>
    </lineage>
</organism>
<evidence type="ECO:0000256" key="2">
    <source>
        <dbReference type="SAM" id="Phobius"/>
    </source>
</evidence>
<accession>A0AA89CD06</accession>
<dbReference type="Pfam" id="PF09112">
    <property type="entry name" value="N-glycanase_N"/>
    <property type="match status" value="1"/>
</dbReference>
<comment type="caution">
    <text evidence="4">The sequence shown here is derived from an EMBL/GenBank/DDBJ whole genome shotgun (WGS) entry which is preliminary data.</text>
</comment>
<reference evidence="4" key="1">
    <citation type="submission" date="2019-08" db="EMBL/GenBank/DDBJ databases">
        <title>The improved chromosome-level genome for the pearl oyster Pinctada fucata martensii using PacBio sequencing and Hi-C.</title>
        <authorList>
            <person name="Zheng Z."/>
        </authorList>
    </citation>
    <scope>NUCLEOTIDE SEQUENCE</scope>
    <source>
        <strain evidence="4">ZZ-2019</strain>
        <tissue evidence="4">Adductor muscle</tissue>
    </source>
</reference>
<feature type="transmembrane region" description="Helical" evidence="2">
    <location>
        <begin position="9"/>
        <end position="26"/>
    </location>
</feature>
<sequence>MAASIKDQVFGLNAVFFALNIALLFVEIKCHQRPEMYVSEFQQNEPDFHRRFIDKGRQNLQKQNSVFRKNNIGNKNLGNDFRTNGGLKDGEVVVYEPGQPALSFDIWELNGKLEFPENPIFLNKSVIMHVFDPDSAFLECLWTSDEGLSPLFEDVSKNTVYIFVPKRADVNDKYGAVWMQNRLKALAATYKVAAAEDVMKRFVFSVLPFYKLGSWIPAMLRQWQCVDHLCGLDQAVIQTNTTPYPRVIKRLNARYDWLPSPESVFGNKTLPLVQAGDGCKTTTSVNMSVALVSSQGCSVFDKLSNMYKSGAKAVVIYADRGTPVQEITCKGEECTADISIPAVSVEWTDVFISNATMNITFQNTPSENFFAAIDRSGNLAEVGWFLFPSMRFLNWQSQWFDYKADLQSQLSLPQIKAEVFHEKTMQGHDGVVVNYTLPNLHDMMLYKKIQLDVSLSCPGTKDTSCAHWDRIMTLFVCCDQTSPLCGMELGRWITPFRRRIGHWLTDISPLLPLLGEGQCTFTMKTDWYAMPWNPSLNILFSEKREQGDVYPAEAFILYQPGATFNRSYNSNFKPYNFTVPKDVLKVEIYAVITGHGSDENGCGEFCVTSHHFDVNGHVSNIMFSEAGTPFGCAEQVLTGVEPNEHGTWLYGRNGWCDGRNVFPVGNRHYKLP</sequence>
<dbReference type="InterPro" id="IPR014784">
    <property type="entry name" value="Cu2_ascorb_mOase-like_C"/>
</dbReference>
<dbReference type="PANTHER" id="PTHR39319:SF1">
    <property type="entry name" value="SI:DKEY-256H2.1"/>
    <property type="match status" value="1"/>
</dbReference>
<dbReference type="CDD" id="cd00538">
    <property type="entry name" value="PA"/>
    <property type="match status" value="1"/>
</dbReference>
<dbReference type="InterPro" id="IPR046450">
    <property type="entry name" value="PA_dom_sf"/>
</dbReference>
<dbReference type="SUPFAM" id="SSF49742">
    <property type="entry name" value="PHM/PNGase F"/>
    <property type="match status" value="1"/>
</dbReference>
<dbReference type="Gene3D" id="2.60.120.230">
    <property type="match status" value="2"/>
</dbReference>
<dbReference type="SMART" id="SM01290">
    <property type="entry name" value="N-glycanase_N"/>
    <property type="match status" value="1"/>
</dbReference>
<dbReference type="InterPro" id="IPR015197">
    <property type="entry name" value="PngaseF_C"/>
</dbReference>
<dbReference type="InterPro" id="IPR003137">
    <property type="entry name" value="PA_domain"/>
</dbReference>
<protein>
    <recommendedName>
        <fullName evidence="3">Peptide-N-glycosidase F N-terminal domain-containing protein</fullName>
    </recommendedName>
</protein>
<dbReference type="InterPro" id="IPR019742">
    <property type="entry name" value="MacrogloblnA2_CS"/>
</dbReference>
<dbReference type="Pfam" id="PF02225">
    <property type="entry name" value="PA"/>
    <property type="match status" value="1"/>
</dbReference>
<evidence type="ECO:0000313" key="5">
    <source>
        <dbReference type="Proteomes" id="UP001186944"/>
    </source>
</evidence>
<keyword evidence="5" id="KW-1185">Reference proteome</keyword>
<dbReference type="PROSITE" id="PS00477">
    <property type="entry name" value="ALPHA_2_MACROGLOBULIN"/>
    <property type="match status" value="1"/>
</dbReference>
<proteinExistence type="predicted"/>
<dbReference type="Proteomes" id="UP001186944">
    <property type="component" value="Unassembled WGS sequence"/>
</dbReference>
<dbReference type="InterPro" id="IPR015196">
    <property type="entry name" value="PngaseF_N"/>
</dbReference>